<comment type="caution">
    <text evidence="11">The sequence shown here is derived from an EMBL/GenBank/DDBJ whole genome shotgun (WGS) entry which is preliminary data.</text>
</comment>
<sequence>MREKYLYYSILVALLLCPLGISAQTVTKVFNKTPLKTVLKEVERQTKMSIIYNVSEVNGQKKITATFNNEPVAKVLDRVLDSSLDYSIENKMITIYHRNKAQEKAKTTPQNRIGQSRTIQGTVVDSHGEPLIGVTVRIKNAQTGVVTDIDGKYSLVTKETAPTLEFSYIGYTPQSIVAHNNRINVTLKEESSMLNEVVVTAMGIQRKEKSLTYATQQVKAEDLMRVQDPNAVNSLEGKVSGVVITPSAGGAGGASKIILRGNKSVLGNSSPLIVLDGVPMSNGTRGQINGSNIEYAGVSEGADPLSMINPDDIESMNVLKGANAAALYGSAAANGVVMITTKKGKQGKLSVSVTSNITFDTPLLTPEIQNVYGARIKSAGGLDIGSWGDKVANRPADQLTLQSSFDSSAPFESGFLNTVHLRNAAKNDLDDFYRTGTTINNSVSFSGGTEKIQSYFSFSNSHANGMLVSNSYNRNTVNFRQSYNFLKRLHINTAINYIQTITNNRPGGGTVMNPVYHMYTAPRNLDMDYYRNHYYRENGTWMAKNVPAYVQQNGSIYELTTTDLTFNGPMQDWAYLEKSQNNPYWLTRMNSTKQRTDRVFGTVSGKIDIYDGLDFQARLSIDHTKYDNDGKRYATTFTPGGIEPYGIYSKTLDRTSEIYTDYLLSYNKTFADTWSVSATAGWVAHLIRTKYQNTYTTATPKDGNKIRFSKLVNYFETDAATAGETRASVSTNWDKAALFTAQLGWKDMVYFDASYRQDWYRAFRQFKDRGTSASYGYFGFGANAIVSSLVKLPEVISYLKYRASYSEVGNSIPNKVLARSSRDTFTGAVPPSPYSSFKNPKPEKTRSFETGIESSWFGSRLDFDFTFYHALSTDQYMEGANASGKIEPMNSGKIRNMGVETTLGYNFRFGKDWRWKTSYNLSYNDNEIMETTYNPDGTEKLVFQDVAEVRVRYKKGGSIGDMYVTDYKRNADGTLVTTKDGRLSFESEASKKYTVYAGNMNSKWQMGWSNTLSYKNFQLFFLINGRIGGKVISLTESYLDNLGLSQRTADARLYAEQHNLMANGQLAMPLPDGSGRLVPIESYYTSIGGVKKSPLEYIYDATNFRLRELSMGYTFQNLFKSNASLNVSFIARNLFFLYKNSPVDPDVSLSTGNGLGAFEMFNMPSSRSYGLSMKLTF</sequence>
<evidence type="ECO:0000256" key="1">
    <source>
        <dbReference type="ARBA" id="ARBA00004571"/>
    </source>
</evidence>
<dbReference type="InterPro" id="IPR023996">
    <property type="entry name" value="TonB-dep_OMP_SusC/RagA"/>
</dbReference>
<dbReference type="InterPro" id="IPR037066">
    <property type="entry name" value="Plug_dom_sf"/>
</dbReference>
<dbReference type="InterPro" id="IPR008969">
    <property type="entry name" value="CarboxyPept-like_regulatory"/>
</dbReference>
<dbReference type="FunFam" id="2.60.40.1120:FF:000003">
    <property type="entry name" value="Outer membrane protein Omp121"/>
    <property type="match status" value="1"/>
</dbReference>
<dbReference type="Gene3D" id="2.40.170.20">
    <property type="entry name" value="TonB-dependent receptor, beta-barrel domain"/>
    <property type="match status" value="1"/>
</dbReference>
<feature type="signal peptide" evidence="8">
    <location>
        <begin position="1"/>
        <end position="23"/>
    </location>
</feature>
<gene>
    <name evidence="11" type="ORF">HMPREF9304_04000</name>
</gene>
<dbReference type="Pfam" id="PF13715">
    <property type="entry name" value="CarbopepD_reg_2"/>
    <property type="match status" value="1"/>
</dbReference>
<dbReference type="Gene3D" id="2.60.40.1120">
    <property type="entry name" value="Carboxypeptidase-like, regulatory domain"/>
    <property type="match status" value="1"/>
</dbReference>
<feature type="domain" description="Secretin/TonB short N-terminal" evidence="9">
    <location>
        <begin position="48"/>
        <end position="96"/>
    </location>
</feature>
<organism evidence="11 12">
    <name type="scientific">Hoylesella timonensis S9-PR14</name>
    <dbReference type="NCBI Taxonomy" id="1401062"/>
    <lineage>
        <taxon>Bacteria</taxon>
        <taxon>Pseudomonadati</taxon>
        <taxon>Bacteroidota</taxon>
        <taxon>Bacteroidia</taxon>
        <taxon>Bacteroidales</taxon>
        <taxon>Prevotellaceae</taxon>
        <taxon>Hoylesella</taxon>
    </lineage>
</organism>
<dbReference type="Proteomes" id="UP000029723">
    <property type="component" value="Unassembled WGS sequence"/>
</dbReference>
<keyword evidence="2 7" id="KW-0813">Transport</keyword>
<comment type="similarity">
    <text evidence="7">Belongs to the TonB-dependent receptor family.</text>
</comment>
<feature type="domain" description="TonB-dependent receptor plug" evidence="10">
    <location>
        <begin position="209"/>
        <end position="336"/>
    </location>
</feature>
<evidence type="ECO:0000256" key="6">
    <source>
        <dbReference type="ARBA" id="ARBA00023237"/>
    </source>
</evidence>
<keyword evidence="4 7" id="KW-0812">Transmembrane</keyword>
<protein>
    <submittedName>
        <fullName evidence="11">Membrane protein</fullName>
    </submittedName>
</protein>
<dbReference type="SUPFAM" id="SSF49464">
    <property type="entry name" value="Carboxypeptidase regulatory domain-like"/>
    <property type="match status" value="1"/>
</dbReference>
<evidence type="ECO:0000259" key="10">
    <source>
        <dbReference type="Pfam" id="PF07715"/>
    </source>
</evidence>
<evidence type="ECO:0000256" key="4">
    <source>
        <dbReference type="ARBA" id="ARBA00022692"/>
    </source>
</evidence>
<evidence type="ECO:0000313" key="12">
    <source>
        <dbReference type="Proteomes" id="UP000029723"/>
    </source>
</evidence>
<proteinExistence type="inferred from homology"/>
<keyword evidence="5 7" id="KW-0472">Membrane</keyword>
<dbReference type="Gene3D" id="2.170.130.10">
    <property type="entry name" value="TonB-dependent receptor, plug domain"/>
    <property type="match status" value="1"/>
</dbReference>
<dbReference type="EMBL" id="JRPQ01000067">
    <property type="protein sequence ID" value="KGI22515.1"/>
    <property type="molecule type" value="Genomic_DNA"/>
</dbReference>
<dbReference type="SUPFAM" id="SSF56935">
    <property type="entry name" value="Porins"/>
    <property type="match status" value="1"/>
</dbReference>
<name>A0A098YS13_9BACT</name>
<dbReference type="NCBIfam" id="TIGR04057">
    <property type="entry name" value="SusC_RagA_signa"/>
    <property type="match status" value="1"/>
</dbReference>
<feature type="chain" id="PRO_5001942748" evidence="8">
    <location>
        <begin position="24"/>
        <end position="1177"/>
    </location>
</feature>
<dbReference type="InterPro" id="IPR012910">
    <property type="entry name" value="Plug_dom"/>
</dbReference>
<evidence type="ECO:0000256" key="7">
    <source>
        <dbReference type="PROSITE-ProRule" id="PRU01360"/>
    </source>
</evidence>
<evidence type="ECO:0000313" key="11">
    <source>
        <dbReference type="EMBL" id="KGI22515.1"/>
    </source>
</evidence>
<dbReference type="PROSITE" id="PS52016">
    <property type="entry name" value="TONB_DEPENDENT_REC_3"/>
    <property type="match status" value="1"/>
</dbReference>
<dbReference type="RefSeq" id="WP_036926590.1">
    <property type="nucleotide sequence ID" value="NZ_JRPQ01000067.1"/>
</dbReference>
<keyword evidence="6 7" id="KW-0998">Cell outer membrane</keyword>
<dbReference type="InterPro" id="IPR011662">
    <property type="entry name" value="Secretin/TonB_short_N"/>
</dbReference>
<evidence type="ECO:0000256" key="8">
    <source>
        <dbReference type="SAM" id="SignalP"/>
    </source>
</evidence>
<dbReference type="NCBIfam" id="TIGR04056">
    <property type="entry name" value="OMP_RagA_SusC"/>
    <property type="match status" value="1"/>
</dbReference>
<reference evidence="11 12" key="1">
    <citation type="submission" date="2014-07" db="EMBL/GenBank/DDBJ databases">
        <authorList>
            <person name="McCorrison J."/>
            <person name="Sanka R."/>
            <person name="Torralba M."/>
            <person name="Gillis M."/>
            <person name="Haft D.H."/>
            <person name="Methe B."/>
            <person name="Sutton G."/>
            <person name="Nelson K.E."/>
        </authorList>
    </citation>
    <scope>NUCLEOTIDE SEQUENCE [LARGE SCALE GENOMIC DNA]</scope>
    <source>
        <strain evidence="11 12">S9-PR14</strain>
    </source>
</reference>
<dbReference type="Gene3D" id="3.55.50.30">
    <property type="match status" value="1"/>
</dbReference>
<dbReference type="GO" id="GO:0009279">
    <property type="term" value="C:cell outer membrane"/>
    <property type="evidence" value="ECO:0007669"/>
    <property type="project" value="UniProtKB-SubCell"/>
</dbReference>
<accession>A0A098YS13</accession>
<comment type="subcellular location">
    <subcellularLocation>
        <location evidence="1 7">Cell outer membrane</location>
        <topology evidence="1 7">Multi-pass membrane protein</topology>
    </subcellularLocation>
</comment>
<keyword evidence="8" id="KW-0732">Signal</keyword>
<dbReference type="InterPro" id="IPR023997">
    <property type="entry name" value="TonB-dep_OMP_SusC/RagA_CS"/>
</dbReference>
<evidence type="ECO:0000256" key="2">
    <source>
        <dbReference type="ARBA" id="ARBA00022448"/>
    </source>
</evidence>
<dbReference type="AlphaFoldDB" id="A0A098YS13"/>
<dbReference type="InterPro" id="IPR039426">
    <property type="entry name" value="TonB-dep_rcpt-like"/>
</dbReference>
<dbReference type="Pfam" id="PF07660">
    <property type="entry name" value="STN"/>
    <property type="match status" value="1"/>
</dbReference>
<evidence type="ECO:0000259" key="9">
    <source>
        <dbReference type="Pfam" id="PF07660"/>
    </source>
</evidence>
<dbReference type="Pfam" id="PF07715">
    <property type="entry name" value="Plug"/>
    <property type="match status" value="1"/>
</dbReference>
<dbReference type="InterPro" id="IPR036942">
    <property type="entry name" value="Beta-barrel_TonB_sf"/>
</dbReference>
<evidence type="ECO:0000256" key="3">
    <source>
        <dbReference type="ARBA" id="ARBA00022452"/>
    </source>
</evidence>
<keyword evidence="3 7" id="KW-1134">Transmembrane beta strand</keyword>
<evidence type="ECO:0000256" key="5">
    <source>
        <dbReference type="ARBA" id="ARBA00023136"/>
    </source>
</evidence>